<protein>
    <recommendedName>
        <fullName evidence="3">SYO1-like TPR repeats domain-containing protein</fullName>
    </recommendedName>
</protein>
<feature type="region of interest" description="Disordered" evidence="2">
    <location>
        <begin position="303"/>
        <end position="325"/>
    </location>
</feature>
<dbReference type="Pfam" id="PF25567">
    <property type="entry name" value="TPR_SYO1"/>
    <property type="match status" value="1"/>
</dbReference>
<dbReference type="SUPFAM" id="SSF48371">
    <property type="entry name" value="ARM repeat"/>
    <property type="match status" value="1"/>
</dbReference>
<dbReference type="PANTHER" id="PTHR13347">
    <property type="entry name" value="HEAT REPEAT-CONTAINING PROTEIN 3"/>
    <property type="match status" value="1"/>
</dbReference>
<feature type="compositionally biased region" description="Acidic residues" evidence="2">
    <location>
        <begin position="309"/>
        <end position="321"/>
    </location>
</feature>
<sequence>MGKKIFKKPPGRTPTSQQQGALEDLVGAKETVFQKIFSEDPKRQERALMTLASVSLGPHLALDQFYSPELLKRLLELANQLTTRTTLFAIDAIKNLCVQAYLMGKDSLATHILKEGGFLDCLLTIIDKALTLLKHEHALPLPQKSPHNHDLYTLAIEQCYLCLTELVHFIEQGPLLQHITVGPLVTGSLSLLTNWTEHPYLGMKLFKRIAAFLRELSLDNEYIASLDGLDTMVEALVDSLFIENAEFACNLLAYSVNVQRYSGRLRDVGIVGKCVEKVFGLEEGVTPQQYFMKQFGGKYKLAEEKKGDEEESDDNMEEVAEADGKEDAVTSSIEFRKWRSMSKAYASVISLLNDLVQYATTSPEDEDEEFEEVDGDEDFKEESKTEEVGASPISAGVNALARMSITHILSCGKAITQFLGLTQETEDLLDEVQEASLSLVLTVLQNTTLIGPSDYAPILDVIHEFLHLSLYKCERNVFDTLLSLLRYLIDNNKALRPSIISSELLTKIIRAGNYTQGVQQRIQLVQILQTLLTTEQAKHTVFTTIENVQEVTEMLVQACKSGNLLLISHALDAFYDIFSENNYNQALADKQVIQMMKVGLPHLQGLYKGARSEKQMSKRELRYADQALENLPAFIEYKVREMGVQQ</sequence>
<feature type="domain" description="SYO1-like TPR repeats" evidence="3">
    <location>
        <begin position="475"/>
        <end position="639"/>
    </location>
</feature>
<evidence type="ECO:0000313" key="5">
    <source>
        <dbReference type="Proteomes" id="UP000785679"/>
    </source>
</evidence>
<dbReference type="Proteomes" id="UP000785679">
    <property type="component" value="Unassembled WGS sequence"/>
</dbReference>
<gene>
    <name evidence="4" type="ORF">FGO68_gene4081</name>
</gene>
<organism evidence="4 5">
    <name type="scientific">Halteria grandinella</name>
    <dbReference type="NCBI Taxonomy" id="5974"/>
    <lineage>
        <taxon>Eukaryota</taxon>
        <taxon>Sar</taxon>
        <taxon>Alveolata</taxon>
        <taxon>Ciliophora</taxon>
        <taxon>Intramacronucleata</taxon>
        <taxon>Spirotrichea</taxon>
        <taxon>Stichotrichia</taxon>
        <taxon>Sporadotrichida</taxon>
        <taxon>Halteriidae</taxon>
        <taxon>Halteria</taxon>
    </lineage>
</organism>
<dbReference type="EMBL" id="RRYP01005770">
    <property type="protein sequence ID" value="TNV81755.1"/>
    <property type="molecule type" value="Genomic_DNA"/>
</dbReference>
<dbReference type="GO" id="GO:0051082">
    <property type="term" value="F:unfolded protein binding"/>
    <property type="evidence" value="ECO:0007669"/>
    <property type="project" value="TreeGrafter"/>
</dbReference>
<evidence type="ECO:0000259" key="3">
    <source>
        <dbReference type="Pfam" id="PF25567"/>
    </source>
</evidence>
<keyword evidence="5" id="KW-1185">Reference proteome</keyword>
<evidence type="ECO:0000313" key="4">
    <source>
        <dbReference type="EMBL" id="TNV81755.1"/>
    </source>
</evidence>
<dbReference type="InterPro" id="IPR057990">
    <property type="entry name" value="TPR_SYO1"/>
</dbReference>
<dbReference type="PANTHER" id="PTHR13347:SF1">
    <property type="entry name" value="HEAT REPEAT-CONTAINING PROTEIN 3"/>
    <property type="match status" value="1"/>
</dbReference>
<dbReference type="GO" id="GO:0006606">
    <property type="term" value="P:protein import into nucleus"/>
    <property type="evidence" value="ECO:0007669"/>
    <property type="project" value="TreeGrafter"/>
</dbReference>
<name>A0A8J8T4S4_HALGN</name>
<evidence type="ECO:0000256" key="2">
    <source>
        <dbReference type="SAM" id="MobiDB-lite"/>
    </source>
</evidence>
<evidence type="ECO:0000256" key="1">
    <source>
        <dbReference type="ARBA" id="ARBA00049983"/>
    </source>
</evidence>
<feature type="compositionally biased region" description="Acidic residues" evidence="2">
    <location>
        <begin position="363"/>
        <end position="380"/>
    </location>
</feature>
<dbReference type="InterPro" id="IPR016024">
    <property type="entry name" value="ARM-type_fold"/>
</dbReference>
<proteinExistence type="inferred from homology"/>
<feature type="region of interest" description="Disordered" evidence="2">
    <location>
        <begin position="360"/>
        <end position="390"/>
    </location>
</feature>
<accession>A0A8J8T4S4</accession>
<dbReference type="InterPro" id="IPR011989">
    <property type="entry name" value="ARM-like"/>
</dbReference>
<comment type="caution">
    <text evidence="4">The sequence shown here is derived from an EMBL/GenBank/DDBJ whole genome shotgun (WGS) entry which is preliminary data.</text>
</comment>
<dbReference type="OrthoDB" id="288703at2759"/>
<comment type="similarity">
    <text evidence="1">Belongs to the nuclear import and ribosome assembly adapter family.</text>
</comment>
<dbReference type="InterPro" id="IPR052616">
    <property type="entry name" value="SYO1-like"/>
</dbReference>
<dbReference type="GO" id="GO:0042273">
    <property type="term" value="P:ribosomal large subunit biogenesis"/>
    <property type="evidence" value="ECO:0007669"/>
    <property type="project" value="TreeGrafter"/>
</dbReference>
<dbReference type="AlphaFoldDB" id="A0A8J8T4S4"/>
<dbReference type="Gene3D" id="1.25.10.10">
    <property type="entry name" value="Leucine-rich Repeat Variant"/>
    <property type="match status" value="1"/>
</dbReference>
<reference evidence="4" key="1">
    <citation type="submission" date="2019-06" db="EMBL/GenBank/DDBJ databases">
        <authorList>
            <person name="Zheng W."/>
        </authorList>
    </citation>
    <scope>NUCLEOTIDE SEQUENCE</scope>
    <source>
        <strain evidence="4">QDHG01</strain>
    </source>
</reference>